<evidence type="ECO:0000256" key="10">
    <source>
        <dbReference type="ARBA" id="ARBA00039382"/>
    </source>
</evidence>
<evidence type="ECO:0000256" key="5">
    <source>
        <dbReference type="ARBA" id="ARBA00022519"/>
    </source>
</evidence>
<keyword evidence="3" id="KW-0813">Transport</keyword>
<evidence type="ECO:0000256" key="11">
    <source>
        <dbReference type="SAM" id="Phobius"/>
    </source>
</evidence>
<reference evidence="12 13" key="1">
    <citation type="submission" date="2013-12" db="EMBL/GenBank/DDBJ databases">
        <title>Annotated genome of Streptomyces scopuliridis.</title>
        <authorList>
            <person name="Olson J.B."/>
        </authorList>
    </citation>
    <scope>NUCLEOTIDE SEQUENCE [LARGE SCALE GENOMIC DNA]</scope>
    <source>
        <strain evidence="12 13">RB72</strain>
    </source>
</reference>
<evidence type="ECO:0000256" key="6">
    <source>
        <dbReference type="ARBA" id="ARBA00022692"/>
    </source>
</evidence>
<evidence type="ECO:0000256" key="2">
    <source>
        <dbReference type="ARBA" id="ARBA00011262"/>
    </source>
</evidence>
<feature type="transmembrane region" description="Helical" evidence="11">
    <location>
        <begin position="249"/>
        <end position="276"/>
    </location>
</feature>
<feature type="transmembrane region" description="Helical" evidence="11">
    <location>
        <begin position="6"/>
        <end position="26"/>
    </location>
</feature>
<evidence type="ECO:0000256" key="8">
    <source>
        <dbReference type="ARBA" id="ARBA00023136"/>
    </source>
</evidence>
<dbReference type="STRING" id="1440053.GCA_000718095_06350"/>
<evidence type="ECO:0000256" key="7">
    <source>
        <dbReference type="ARBA" id="ARBA00022989"/>
    </source>
</evidence>
<keyword evidence="4" id="KW-1003">Cell membrane</keyword>
<dbReference type="GO" id="GO:0005886">
    <property type="term" value="C:plasma membrane"/>
    <property type="evidence" value="ECO:0007669"/>
    <property type="project" value="UniProtKB-SubCell"/>
</dbReference>
<evidence type="ECO:0000256" key="9">
    <source>
        <dbReference type="ARBA" id="ARBA00025439"/>
    </source>
</evidence>
<evidence type="ECO:0000313" key="12">
    <source>
        <dbReference type="EMBL" id="PVE11769.1"/>
    </source>
</evidence>
<evidence type="ECO:0000256" key="1">
    <source>
        <dbReference type="ARBA" id="ARBA00004651"/>
    </source>
</evidence>
<feature type="transmembrane region" description="Helical" evidence="11">
    <location>
        <begin position="85"/>
        <end position="109"/>
    </location>
</feature>
<keyword evidence="13" id="KW-1185">Reference proteome</keyword>
<protein>
    <recommendedName>
        <fullName evidence="10">Autoinducer 2 import system permease protein LsrC</fullName>
    </recommendedName>
</protein>
<comment type="function">
    <text evidence="9">Part of the ABC transporter complex LsrABCD involved in autoinducer 2 (AI-2) import. Probably responsible for the translocation of the substrate across the membrane.</text>
</comment>
<dbReference type="Pfam" id="PF02653">
    <property type="entry name" value="BPD_transp_2"/>
    <property type="match status" value="1"/>
</dbReference>
<dbReference type="PANTHER" id="PTHR32196:SF29">
    <property type="entry name" value="AUTOINDUCER 2 IMPORT SYSTEM PERMEASE PROTEIN LSRC"/>
    <property type="match status" value="1"/>
</dbReference>
<keyword evidence="7 11" id="KW-1133">Transmembrane helix</keyword>
<accession>A0A2T7T9A9</accession>
<dbReference type="CDD" id="cd06579">
    <property type="entry name" value="TM_PBP1_transp_AraH_like"/>
    <property type="match status" value="1"/>
</dbReference>
<evidence type="ECO:0000313" key="13">
    <source>
        <dbReference type="Proteomes" id="UP000245992"/>
    </source>
</evidence>
<feature type="transmembrane region" description="Helical" evidence="11">
    <location>
        <begin position="33"/>
        <end position="52"/>
    </location>
</feature>
<dbReference type="Proteomes" id="UP000245992">
    <property type="component" value="Unassembled WGS sequence"/>
</dbReference>
<keyword evidence="8 11" id="KW-0472">Membrane</keyword>
<dbReference type="PANTHER" id="PTHR32196">
    <property type="entry name" value="ABC TRANSPORTER PERMEASE PROTEIN YPHD-RELATED-RELATED"/>
    <property type="match status" value="1"/>
</dbReference>
<comment type="subunit">
    <text evidence="2">The complex is composed of two ATP-binding proteins (LsrA), two transmembrane proteins (LsrC and LsrD) and a solute-binding protein (LsrB).</text>
</comment>
<comment type="caution">
    <text evidence="12">The sequence shown here is derived from an EMBL/GenBank/DDBJ whole genome shotgun (WGS) entry which is preliminary data.</text>
</comment>
<dbReference type="AlphaFoldDB" id="A0A2T7T9A9"/>
<feature type="transmembrane region" description="Helical" evidence="11">
    <location>
        <begin position="208"/>
        <end position="228"/>
    </location>
</feature>
<dbReference type="GO" id="GO:0022857">
    <property type="term" value="F:transmembrane transporter activity"/>
    <property type="evidence" value="ECO:0007669"/>
    <property type="project" value="InterPro"/>
</dbReference>
<name>A0A2T7T9A9_9ACTN</name>
<dbReference type="InterPro" id="IPR001851">
    <property type="entry name" value="ABC_transp_permease"/>
</dbReference>
<evidence type="ECO:0000256" key="3">
    <source>
        <dbReference type="ARBA" id="ARBA00022448"/>
    </source>
</evidence>
<keyword evidence="5" id="KW-0997">Cell inner membrane</keyword>
<feature type="transmembrane region" description="Helical" evidence="11">
    <location>
        <begin position="288"/>
        <end position="304"/>
    </location>
</feature>
<dbReference type="EMBL" id="AZSP01000128">
    <property type="protein sequence ID" value="PVE11769.1"/>
    <property type="molecule type" value="Genomic_DNA"/>
</dbReference>
<feature type="transmembrane region" description="Helical" evidence="11">
    <location>
        <begin position="157"/>
        <end position="178"/>
    </location>
</feature>
<proteinExistence type="predicted"/>
<comment type="subcellular location">
    <subcellularLocation>
        <location evidence="1">Cell membrane</location>
        <topology evidence="1">Multi-pass membrane protein</topology>
    </subcellularLocation>
</comment>
<organism evidence="12 13">
    <name type="scientific">Streptomyces scopuliridis RB72</name>
    <dbReference type="NCBI Taxonomy" id="1440053"/>
    <lineage>
        <taxon>Bacteria</taxon>
        <taxon>Bacillati</taxon>
        <taxon>Actinomycetota</taxon>
        <taxon>Actinomycetes</taxon>
        <taxon>Kitasatosporales</taxon>
        <taxon>Streptomycetaceae</taxon>
        <taxon>Streptomyces</taxon>
    </lineage>
</organism>
<evidence type="ECO:0000256" key="4">
    <source>
        <dbReference type="ARBA" id="ARBA00022475"/>
    </source>
</evidence>
<sequence length="310" mass="31493">MAQVLTVEIALIIMFGFLSGGTAFFSDTNVRNMILTAAQVVLLGVAQAILMSAGQIDISQGAVVILSSVFGGKVMIAMSGSAPEAVAITVGLLVCVVTGITVGLINGFLVGRMGINSLVATLGMLSVASGVAAVVTKGTNIFGLPSGLQSGFGFAQIAGIPAPTLLMAVVVGVIWYFYRRTSWGTHVLAVGSNRLAASRVGIPTARKIAGVFVLSAFVCGISGFIDLARYSTTDISGHTNDAMASIAGALIGGTSLTGGGISFVGTIAGSLLAIILQSGLVIINLSPFYQTIAVGVLLIIAVSLDKLRRR</sequence>
<gene>
    <name evidence="12" type="ORF">Y717_15735</name>
</gene>
<feature type="transmembrane region" description="Helical" evidence="11">
    <location>
        <begin position="115"/>
        <end position="136"/>
    </location>
</feature>
<keyword evidence="6 11" id="KW-0812">Transmembrane</keyword>